<feature type="region of interest" description="Disordered" evidence="1">
    <location>
        <begin position="38"/>
        <end position="67"/>
    </location>
</feature>
<protein>
    <submittedName>
        <fullName evidence="2">Uncharacterized protein</fullName>
    </submittedName>
</protein>
<feature type="compositionally biased region" description="Acidic residues" evidence="1">
    <location>
        <begin position="38"/>
        <end position="48"/>
    </location>
</feature>
<keyword evidence="3" id="KW-1185">Reference proteome</keyword>
<dbReference type="Proteomes" id="UP000593567">
    <property type="component" value="Unassembled WGS sequence"/>
</dbReference>
<evidence type="ECO:0000313" key="3">
    <source>
        <dbReference type="Proteomes" id="UP000593567"/>
    </source>
</evidence>
<sequence length="95" mass="10906">MTNLSTMNDSTLKPYKPVITHYEDSSDNSDIIDELIEGSLDLPEENSETESQLTEDNKTMDQCESSDEEIYYSKPLSKSNIKHYYLSSNNLTRTE</sequence>
<gene>
    <name evidence="2" type="ORF">EB796_021883</name>
</gene>
<organism evidence="2 3">
    <name type="scientific">Bugula neritina</name>
    <name type="common">Brown bryozoan</name>
    <name type="synonym">Sertularia neritina</name>
    <dbReference type="NCBI Taxonomy" id="10212"/>
    <lineage>
        <taxon>Eukaryota</taxon>
        <taxon>Metazoa</taxon>
        <taxon>Spiralia</taxon>
        <taxon>Lophotrochozoa</taxon>
        <taxon>Bryozoa</taxon>
        <taxon>Gymnolaemata</taxon>
        <taxon>Cheilostomatida</taxon>
        <taxon>Flustrina</taxon>
        <taxon>Buguloidea</taxon>
        <taxon>Bugulidae</taxon>
        <taxon>Bugula</taxon>
    </lineage>
</organism>
<reference evidence="2" key="1">
    <citation type="submission" date="2020-06" db="EMBL/GenBank/DDBJ databases">
        <title>Draft genome of Bugula neritina, a colonial animal packing powerful symbionts and potential medicines.</title>
        <authorList>
            <person name="Rayko M."/>
        </authorList>
    </citation>
    <scope>NUCLEOTIDE SEQUENCE [LARGE SCALE GENOMIC DNA]</scope>
    <source>
        <strain evidence="2">Kwan_BN1</strain>
    </source>
</reference>
<evidence type="ECO:0000256" key="1">
    <source>
        <dbReference type="SAM" id="MobiDB-lite"/>
    </source>
</evidence>
<evidence type="ECO:0000313" key="2">
    <source>
        <dbReference type="EMBL" id="KAF6019793.1"/>
    </source>
</evidence>
<dbReference type="AlphaFoldDB" id="A0A7J7J107"/>
<name>A0A7J7J107_BUGNE</name>
<comment type="caution">
    <text evidence="2">The sequence shown here is derived from an EMBL/GenBank/DDBJ whole genome shotgun (WGS) entry which is preliminary data.</text>
</comment>
<dbReference type="EMBL" id="VXIV02003211">
    <property type="protein sequence ID" value="KAF6019793.1"/>
    <property type="molecule type" value="Genomic_DNA"/>
</dbReference>
<accession>A0A7J7J107</accession>
<proteinExistence type="predicted"/>